<keyword evidence="7 8" id="KW-0472">Membrane</keyword>
<feature type="transmembrane region" description="Helical" evidence="8">
    <location>
        <begin position="84"/>
        <end position="109"/>
    </location>
</feature>
<comment type="subcellular location">
    <subcellularLocation>
        <location evidence="1">Cell membrane</location>
        <topology evidence="1">Multi-pass membrane protein</topology>
    </subcellularLocation>
</comment>
<reference evidence="10" key="1">
    <citation type="journal article" date="2019" name="Int. J. Syst. Evol. Microbiol.">
        <title>The Global Catalogue of Microorganisms (GCM) 10K type strain sequencing project: providing services to taxonomists for standard genome sequencing and annotation.</title>
        <authorList>
            <consortium name="The Broad Institute Genomics Platform"/>
            <consortium name="The Broad Institute Genome Sequencing Center for Infectious Disease"/>
            <person name="Wu L."/>
            <person name="Ma J."/>
        </authorList>
    </citation>
    <scope>NUCLEOTIDE SEQUENCE [LARGE SCALE GENOMIC DNA]</scope>
    <source>
        <strain evidence="10">CCUG 64793</strain>
    </source>
</reference>
<gene>
    <name evidence="9" type="primary">xrtF</name>
    <name evidence="9" type="ORF">ACFQ3Q_00145</name>
</gene>
<keyword evidence="4 8" id="KW-0812">Transmembrane</keyword>
<evidence type="ECO:0000256" key="2">
    <source>
        <dbReference type="ARBA" id="ARBA00022475"/>
    </source>
</evidence>
<protein>
    <submittedName>
        <fullName evidence="9">Exosortase family protein XrtF</fullName>
    </submittedName>
</protein>
<evidence type="ECO:0000256" key="3">
    <source>
        <dbReference type="ARBA" id="ARBA00022670"/>
    </source>
</evidence>
<sequence length="182" mass="21174">MLQLFKKYNTVLRFIFIFLGSYFIFSLFYNGYLVFFRSSVYYPDFITHLVAKQSESLIKSLGYSADILPHQTELSMKLYVNKTYLARIVEGCNAISIMILFSSFILAFFGRLKLSLIYILAGSVLIYAMNLIRIALLAIGIYEYPEYASFSHSILFPLVIYGTVFFLWVLWVRIYANTRKKG</sequence>
<dbReference type="NCBIfam" id="TIGR04178">
    <property type="entry name" value="exo_archaeo"/>
    <property type="match status" value="1"/>
</dbReference>
<dbReference type="RefSeq" id="WP_380741740.1">
    <property type="nucleotide sequence ID" value="NZ_JBHTLI010000001.1"/>
</dbReference>
<evidence type="ECO:0000256" key="1">
    <source>
        <dbReference type="ARBA" id="ARBA00004651"/>
    </source>
</evidence>
<keyword evidence="2" id="KW-1003">Cell membrane</keyword>
<dbReference type="InterPro" id="IPR019127">
    <property type="entry name" value="Exosortase"/>
</dbReference>
<evidence type="ECO:0000256" key="6">
    <source>
        <dbReference type="ARBA" id="ARBA00022989"/>
    </source>
</evidence>
<name>A0ABW3NMX4_9FLAO</name>
<dbReference type="InterPro" id="IPR026392">
    <property type="entry name" value="Exo/Archaeosortase_dom"/>
</dbReference>
<evidence type="ECO:0000256" key="8">
    <source>
        <dbReference type="SAM" id="Phobius"/>
    </source>
</evidence>
<keyword evidence="3" id="KW-0645">Protease</keyword>
<keyword evidence="10" id="KW-1185">Reference proteome</keyword>
<evidence type="ECO:0000256" key="5">
    <source>
        <dbReference type="ARBA" id="ARBA00022801"/>
    </source>
</evidence>
<dbReference type="Pfam" id="PF09721">
    <property type="entry name" value="Exosortase_EpsH"/>
    <property type="match status" value="1"/>
</dbReference>
<dbReference type="InterPro" id="IPR026323">
    <property type="entry name" value="Exosortase-related_prot_XrtF"/>
</dbReference>
<evidence type="ECO:0000313" key="9">
    <source>
        <dbReference type="EMBL" id="MFD1094145.1"/>
    </source>
</evidence>
<evidence type="ECO:0000313" key="10">
    <source>
        <dbReference type="Proteomes" id="UP001597131"/>
    </source>
</evidence>
<dbReference type="Proteomes" id="UP001597131">
    <property type="component" value="Unassembled WGS sequence"/>
</dbReference>
<dbReference type="EMBL" id="JBHTLI010000001">
    <property type="protein sequence ID" value="MFD1094145.1"/>
    <property type="molecule type" value="Genomic_DNA"/>
</dbReference>
<evidence type="ECO:0000256" key="4">
    <source>
        <dbReference type="ARBA" id="ARBA00022692"/>
    </source>
</evidence>
<feature type="transmembrane region" description="Helical" evidence="8">
    <location>
        <begin position="116"/>
        <end position="142"/>
    </location>
</feature>
<keyword evidence="5" id="KW-0378">Hydrolase</keyword>
<dbReference type="NCBIfam" id="TIGR04128">
    <property type="entry name" value="exoso_Fjoh_1448"/>
    <property type="match status" value="1"/>
</dbReference>
<keyword evidence="6 8" id="KW-1133">Transmembrane helix</keyword>
<evidence type="ECO:0000256" key="7">
    <source>
        <dbReference type="ARBA" id="ARBA00023136"/>
    </source>
</evidence>
<accession>A0ABW3NMX4</accession>
<comment type="caution">
    <text evidence="9">The sequence shown here is derived from an EMBL/GenBank/DDBJ whole genome shotgun (WGS) entry which is preliminary data.</text>
</comment>
<feature type="transmembrane region" description="Helical" evidence="8">
    <location>
        <begin position="12"/>
        <end position="35"/>
    </location>
</feature>
<feature type="transmembrane region" description="Helical" evidence="8">
    <location>
        <begin position="154"/>
        <end position="176"/>
    </location>
</feature>
<organism evidence="9 10">
    <name type="scientific">Salegentibacter chungangensis</name>
    <dbReference type="NCBI Taxonomy" id="1335724"/>
    <lineage>
        <taxon>Bacteria</taxon>
        <taxon>Pseudomonadati</taxon>
        <taxon>Bacteroidota</taxon>
        <taxon>Flavobacteriia</taxon>
        <taxon>Flavobacteriales</taxon>
        <taxon>Flavobacteriaceae</taxon>
        <taxon>Salegentibacter</taxon>
    </lineage>
</organism>
<proteinExistence type="predicted"/>